<dbReference type="InterPro" id="IPR041698">
    <property type="entry name" value="Methyltransf_25"/>
</dbReference>
<dbReference type="InterPro" id="IPR029063">
    <property type="entry name" value="SAM-dependent_MTases_sf"/>
</dbReference>
<feature type="domain" description="Methyltransferase" evidence="1">
    <location>
        <begin position="52"/>
        <end position="151"/>
    </location>
</feature>
<dbReference type="EC" id="2.1.-.-" evidence="2"/>
<protein>
    <submittedName>
        <fullName evidence="2">Class I SAM-dependent methyltransferase</fullName>
        <ecNumber evidence="2">2.1.-.-</ecNumber>
    </submittedName>
</protein>
<gene>
    <name evidence="2" type="ORF">VVD49_14210</name>
</gene>
<keyword evidence="3" id="KW-1185">Reference proteome</keyword>
<keyword evidence="2" id="KW-0808">Transferase</keyword>
<proteinExistence type="predicted"/>
<keyword evidence="2" id="KW-0489">Methyltransferase</keyword>
<dbReference type="Pfam" id="PF13649">
    <property type="entry name" value="Methyltransf_25"/>
    <property type="match status" value="1"/>
</dbReference>
<dbReference type="CDD" id="cd02440">
    <property type="entry name" value="AdoMet_MTases"/>
    <property type="match status" value="1"/>
</dbReference>
<dbReference type="GO" id="GO:0032259">
    <property type="term" value="P:methylation"/>
    <property type="evidence" value="ECO:0007669"/>
    <property type="project" value="UniProtKB-KW"/>
</dbReference>
<dbReference type="Proteomes" id="UP001331561">
    <property type="component" value="Unassembled WGS sequence"/>
</dbReference>
<evidence type="ECO:0000259" key="1">
    <source>
        <dbReference type="Pfam" id="PF13649"/>
    </source>
</evidence>
<organism evidence="2 3">
    <name type="scientific">Uliginosibacterium silvisoli</name>
    <dbReference type="NCBI Taxonomy" id="3114758"/>
    <lineage>
        <taxon>Bacteria</taxon>
        <taxon>Pseudomonadati</taxon>
        <taxon>Pseudomonadota</taxon>
        <taxon>Betaproteobacteria</taxon>
        <taxon>Rhodocyclales</taxon>
        <taxon>Zoogloeaceae</taxon>
        <taxon>Uliginosibacterium</taxon>
    </lineage>
</organism>
<dbReference type="Gene3D" id="3.40.50.150">
    <property type="entry name" value="Vaccinia Virus protein VP39"/>
    <property type="match status" value="1"/>
</dbReference>
<dbReference type="InterPro" id="IPR050508">
    <property type="entry name" value="Methyltransf_Superfamily"/>
</dbReference>
<reference evidence="2 3" key="1">
    <citation type="submission" date="2024-01" db="EMBL/GenBank/DDBJ databases">
        <title>Uliginosibacterium soil sp. nov.</title>
        <authorList>
            <person name="Lv Y."/>
        </authorList>
    </citation>
    <scope>NUCLEOTIDE SEQUENCE [LARGE SCALE GENOMIC DNA]</scope>
    <source>
        <strain evidence="2 3">H3</strain>
    </source>
</reference>
<comment type="caution">
    <text evidence="2">The sequence shown here is derived from an EMBL/GenBank/DDBJ whole genome shotgun (WGS) entry which is preliminary data.</text>
</comment>
<sequence>MIQDVPSPVDLRVMADAREWAATAMEKRPQRPEFFSRFASEILASPRPVHSILELGSGPGFLAKHLLQTLPAISYVALDFSNAMHQLAEERLGPLASRVEFVQRSFREADWAADLGRFDCVVTNQAVHELRHKHYARALHAEVRKLLTPGGLYLVCDHFCGEGGLKNDQLYMTVDEQRTALLDTGFTQVDQLLLKGSLVLHCAS</sequence>
<dbReference type="PANTHER" id="PTHR42912">
    <property type="entry name" value="METHYLTRANSFERASE"/>
    <property type="match status" value="1"/>
</dbReference>
<dbReference type="RefSeq" id="WP_327599840.1">
    <property type="nucleotide sequence ID" value="NZ_JAYXHS010000002.1"/>
</dbReference>
<accession>A0ABU6K5H3</accession>
<name>A0ABU6K5H3_9RHOO</name>
<dbReference type="PANTHER" id="PTHR42912:SF93">
    <property type="entry name" value="N6-ADENOSINE-METHYLTRANSFERASE TMT1A"/>
    <property type="match status" value="1"/>
</dbReference>
<dbReference type="GO" id="GO:0008168">
    <property type="term" value="F:methyltransferase activity"/>
    <property type="evidence" value="ECO:0007669"/>
    <property type="project" value="UniProtKB-KW"/>
</dbReference>
<evidence type="ECO:0000313" key="2">
    <source>
        <dbReference type="EMBL" id="MEC5386884.1"/>
    </source>
</evidence>
<evidence type="ECO:0000313" key="3">
    <source>
        <dbReference type="Proteomes" id="UP001331561"/>
    </source>
</evidence>
<dbReference type="SUPFAM" id="SSF53335">
    <property type="entry name" value="S-adenosyl-L-methionine-dependent methyltransferases"/>
    <property type="match status" value="1"/>
</dbReference>
<dbReference type="EMBL" id="JAYXHS010000002">
    <property type="protein sequence ID" value="MEC5386884.1"/>
    <property type="molecule type" value="Genomic_DNA"/>
</dbReference>